<sequence length="89" mass="10526">MLQVLTFSLSVCNHHCNHWIHQSLRNKKLAGCPRLPSPAPIYLHLINLPFLLYLIFYIILIQSVQTFRNRRNTSPFFVNKKRLRNAILL</sequence>
<keyword evidence="1" id="KW-1133">Transmembrane helix</keyword>
<evidence type="ECO:0000313" key="3">
    <source>
        <dbReference type="Proteomes" id="UP000249482"/>
    </source>
</evidence>
<accession>A0A2W6PHH7</accession>
<dbReference type="EMBL" id="QKWZ01000033">
    <property type="protein sequence ID" value="PZT67882.1"/>
    <property type="molecule type" value="Genomic_DNA"/>
</dbReference>
<evidence type="ECO:0000313" key="2">
    <source>
        <dbReference type="EMBL" id="PZT67882.1"/>
    </source>
</evidence>
<name>A0A2W6PHH7_ECOLX</name>
<evidence type="ECO:0000256" key="1">
    <source>
        <dbReference type="SAM" id="Phobius"/>
    </source>
</evidence>
<protein>
    <submittedName>
        <fullName evidence="2">Uncharacterized protein</fullName>
    </submittedName>
</protein>
<dbReference type="Proteomes" id="UP000249482">
    <property type="component" value="Unassembled WGS sequence"/>
</dbReference>
<dbReference type="AlphaFoldDB" id="A0A2W6PHH7"/>
<keyword evidence="1" id="KW-0472">Membrane</keyword>
<organism evidence="2 3">
    <name type="scientific">Escherichia coli</name>
    <dbReference type="NCBI Taxonomy" id="562"/>
    <lineage>
        <taxon>Bacteria</taxon>
        <taxon>Pseudomonadati</taxon>
        <taxon>Pseudomonadota</taxon>
        <taxon>Gammaproteobacteria</taxon>
        <taxon>Enterobacterales</taxon>
        <taxon>Enterobacteriaceae</taxon>
        <taxon>Escherichia</taxon>
    </lineage>
</organism>
<reference evidence="2 3" key="1">
    <citation type="submission" date="2018-06" db="EMBL/GenBank/DDBJ databases">
        <title>Draft genome sequence of mcr-1-harboring Escherichia coli isolated from wound infection of a hospitalized patient, in Bolivia.</title>
        <authorList>
            <person name="Munoz M.E."/>
            <person name="Moura Q."/>
            <person name="Ventura P.R.M."/>
            <person name="Bustos L.R."/>
            <person name="Ovando B.G."/>
            <person name="Terrazas D.I.V."/>
            <person name="Yarhui N.B."/>
            <person name="Cerdeira L."/>
            <person name="Lincopan N."/>
        </authorList>
    </citation>
    <scope>NUCLEOTIDE SEQUENCE [LARGE SCALE GENOMIC DNA]</scope>
    <source>
        <strain evidence="2 3">EcMLT</strain>
    </source>
</reference>
<comment type="caution">
    <text evidence="2">The sequence shown here is derived from an EMBL/GenBank/DDBJ whole genome shotgun (WGS) entry which is preliminary data.</text>
</comment>
<proteinExistence type="predicted"/>
<keyword evidence="1" id="KW-0812">Transmembrane</keyword>
<gene>
    <name evidence="2" type="ORF">DNQ45_01940</name>
</gene>
<feature type="transmembrane region" description="Helical" evidence="1">
    <location>
        <begin position="41"/>
        <end position="61"/>
    </location>
</feature>